<keyword evidence="2" id="KW-1185">Reference proteome</keyword>
<protein>
    <submittedName>
        <fullName evidence="1">Uncharacterized protein</fullName>
    </submittedName>
</protein>
<dbReference type="AlphaFoldDB" id="A0AAE0VN67"/>
<reference evidence="1" key="2">
    <citation type="journal article" date="2021" name="Genome Biol. Evol.">
        <title>Developing a high-quality reference genome for a parasitic bivalve with doubly uniparental inheritance (Bivalvia: Unionida).</title>
        <authorList>
            <person name="Smith C.H."/>
        </authorList>
    </citation>
    <scope>NUCLEOTIDE SEQUENCE</scope>
    <source>
        <strain evidence="1">CHS0354</strain>
        <tissue evidence="1">Mantle</tissue>
    </source>
</reference>
<name>A0AAE0VN67_9BIVA</name>
<sequence>MDILCGIIKQGMILFLSSIKLIAGNSVTKFWKRSMTPKSCLDDHKILNLAKLIFPISQQI</sequence>
<evidence type="ECO:0000313" key="2">
    <source>
        <dbReference type="Proteomes" id="UP001195483"/>
    </source>
</evidence>
<proteinExistence type="predicted"/>
<accession>A0AAE0VN67</accession>
<comment type="caution">
    <text evidence="1">The sequence shown here is derived from an EMBL/GenBank/DDBJ whole genome shotgun (WGS) entry which is preliminary data.</text>
</comment>
<reference evidence="1" key="1">
    <citation type="journal article" date="2021" name="Genome Biol. Evol.">
        <title>A High-Quality Reference Genome for a Parasitic Bivalve with Doubly Uniparental Inheritance (Bivalvia: Unionida).</title>
        <authorList>
            <person name="Smith C.H."/>
        </authorList>
    </citation>
    <scope>NUCLEOTIDE SEQUENCE</scope>
    <source>
        <strain evidence="1">CHS0354</strain>
    </source>
</reference>
<organism evidence="1 2">
    <name type="scientific">Potamilus streckersoni</name>
    <dbReference type="NCBI Taxonomy" id="2493646"/>
    <lineage>
        <taxon>Eukaryota</taxon>
        <taxon>Metazoa</taxon>
        <taxon>Spiralia</taxon>
        <taxon>Lophotrochozoa</taxon>
        <taxon>Mollusca</taxon>
        <taxon>Bivalvia</taxon>
        <taxon>Autobranchia</taxon>
        <taxon>Heteroconchia</taxon>
        <taxon>Palaeoheterodonta</taxon>
        <taxon>Unionida</taxon>
        <taxon>Unionoidea</taxon>
        <taxon>Unionidae</taxon>
        <taxon>Ambleminae</taxon>
        <taxon>Lampsilini</taxon>
        <taxon>Potamilus</taxon>
    </lineage>
</organism>
<evidence type="ECO:0000313" key="1">
    <source>
        <dbReference type="EMBL" id="KAK3583022.1"/>
    </source>
</evidence>
<gene>
    <name evidence="1" type="ORF">CHS0354_005665</name>
</gene>
<dbReference type="EMBL" id="JAEAOA010000398">
    <property type="protein sequence ID" value="KAK3583022.1"/>
    <property type="molecule type" value="Genomic_DNA"/>
</dbReference>
<dbReference type="Proteomes" id="UP001195483">
    <property type="component" value="Unassembled WGS sequence"/>
</dbReference>
<reference evidence="1" key="3">
    <citation type="submission" date="2023-05" db="EMBL/GenBank/DDBJ databases">
        <authorList>
            <person name="Smith C.H."/>
        </authorList>
    </citation>
    <scope>NUCLEOTIDE SEQUENCE</scope>
    <source>
        <strain evidence="1">CHS0354</strain>
        <tissue evidence="1">Mantle</tissue>
    </source>
</reference>